<keyword evidence="21" id="KW-1133">Transmembrane helix</keyword>
<evidence type="ECO:0000256" key="10">
    <source>
        <dbReference type="ARBA" id="ARBA00022777"/>
    </source>
</evidence>
<dbReference type="PROSITE" id="PS50109">
    <property type="entry name" value="HIS_KIN"/>
    <property type="match status" value="1"/>
</dbReference>
<dbReference type="EMBL" id="BMLX01000003">
    <property type="protein sequence ID" value="GGP22331.1"/>
    <property type="molecule type" value="Genomic_DNA"/>
</dbReference>
<keyword evidence="13" id="KW-0460">Magnesium</keyword>
<dbReference type="SMART" id="SM00388">
    <property type="entry name" value="HisKA"/>
    <property type="match status" value="1"/>
</dbReference>
<dbReference type="Pfam" id="PF00512">
    <property type="entry name" value="HisKA"/>
    <property type="match status" value="1"/>
</dbReference>
<keyword evidence="6" id="KW-1003">Cell membrane</keyword>
<accession>A0ABQ2PBG5</accession>
<feature type="domain" description="Histidine kinase" evidence="22">
    <location>
        <begin position="266"/>
        <end position="481"/>
    </location>
</feature>
<comment type="cofactor">
    <cofactor evidence="2">
        <name>Mn(2+)</name>
        <dbReference type="ChEBI" id="CHEBI:29035"/>
    </cofactor>
</comment>
<evidence type="ECO:0000256" key="5">
    <source>
        <dbReference type="ARBA" id="ARBA00012438"/>
    </source>
</evidence>
<evidence type="ECO:0000256" key="20">
    <source>
        <dbReference type="ARBA" id="ARBA00041776"/>
    </source>
</evidence>
<dbReference type="InterPro" id="IPR004358">
    <property type="entry name" value="Sig_transdc_His_kin-like_C"/>
</dbReference>
<evidence type="ECO:0000256" key="8">
    <source>
        <dbReference type="ARBA" id="ARBA00022679"/>
    </source>
</evidence>
<evidence type="ECO:0000256" key="1">
    <source>
        <dbReference type="ARBA" id="ARBA00000085"/>
    </source>
</evidence>
<keyword evidence="7" id="KW-0597">Phosphoprotein</keyword>
<evidence type="ECO:0000256" key="16">
    <source>
        <dbReference type="ARBA" id="ARBA00023016"/>
    </source>
</evidence>
<keyword evidence="21" id="KW-0472">Membrane</keyword>
<dbReference type="SUPFAM" id="SSF55874">
    <property type="entry name" value="ATPase domain of HSP90 chaperone/DNA topoisomerase II/histidine kinase"/>
    <property type="match status" value="1"/>
</dbReference>
<evidence type="ECO:0000256" key="9">
    <source>
        <dbReference type="ARBA" id="ARBA00022741"/>
    </source>
</evidence>
<keyword evidence="16" id="KW-0346">Stress response</keyword>
<evidence type="ECO:0000259" key="23">
    <source>
        <dbReference type="PROSITE" id="PS50885"/>
    </source>
</evidence>
<feature type="transmembrane region" description="Helical" evidence="21">
    <location>
        <begin position="32"/>
        <end position="50"/>
    </location>
</feature>
<dbReference type="Gene3D" id="6.10.340.10">
    <property type="match status" value="1"/>
</dbReference>
<dbReference type="SUPFAM" id="SSF158472">
    <property type="entry name" value="HAMP domain-like"/>
    <property type="match status" value="1"/>
</dbReference>
<dbReference type="PRINTS" id="PR00344">
    <property type="entry name" value="BCTRLSENSOR"/>
</dbReference>
<dbReference type="Pfam" id="PF02518">
    <property type="entry name" value="HATPase_c"/>
    <property type="match status" value="1"/>
</dbReference>
<comment type="catalytic activity">
    <reaction evidence="1">
        <text>ATP + protein L-histidine = ADP + protein N-phospho-L-histidine.</text>
        <dbReference type="EC" id="2.7.13.3"/>
    </reaction>
</comment>
<dbReference type="InterPro" id="IPR036097">
    <property type="entry name" value="HisK_dim/P_sf"/>
</dbReference>
<reference evidence="25" key="1">
    <citation type="journal article" date="2019" name="Int. J. Syst. Evol. Microbiol.">
        <title>The Global Catalogue of Microorganisms (GCM) 10K type strain sequencing project: providing services to taxonomists for standard genome sequencing and annotation.</title>
        <authorList>
            <consortium name="The Broad Institute Genomics Platform"/>
            <consortium name="The Broad Institute Genome Sequencing Center for Infectious Disease"/>
            <person name="Wu L."/>
            <person name="Ma J."/>
        </authorList>
    </citation>
    <scope>NUCLEOTIDE SEQUENCE [LARGE SCALE GENOMIC DNA]</scope>
    <source>
        <strain evidence="25">CGMCC 1.8859</strain>
    </source>
</reference>
<keyword evidence="12" id="KW-0067">ATP-binding</keyword>
<evidence type="ECO:0000256" key="2">
    <source>
        <dbReference type="ARBA" id="ARBA00001936"/>
    </source>
</evidence>
<keyword evidence="17" id="KW-0843">Virulence</keyword>
<evidence type="ECO:0000256" key="17">
    <source>
        <dbReference type="ARBA" id="ARBA00023026"/>
    </source>
</evidence>
<dbReference type="NCBIfam" id="NF012163">
    <property type="entry name" value="BaeS_SmeS"/>
    <property type="match status" value="1"/>
</dbReference>
<evidence type="ECO:0000256" key="19">
    <source>
        <dbReference type="ARBA" id="ARBA00040454"/>
    </source>
</evidence>
<evidence type="ECO:0000313" key="25">
    <source>
        <dbReference type="Proteomes" id="UP000637267"/>
    </source>
</evidence>
<keyword evidence="10 24" id="KW-0418">Kinase</keyword>
<dbReference type="EC" id="2.7.13.3" evidence="5"/>
<sequence length="481" mass="53678">MDFYRAAMYFLKKTTDHAEWNPTMKPGLTAKLFIAILASCAVVLLVNGVLGRISFERGFLGYLNDQGVERMHTVVPRLEAAYAAHGNWDFMHKNMQGWFDFMRPAPGEWHESGSPPVSDQTGAVPRFALLDQHYHLVIGNPDAGRNSILLPVVVNGNTVGWMAMLPFQQAIAAGDVRFFNAQLQLWWQIGVFSVIVAALLAGWLARTLLRRLYGLTNATHQLATGNYTSRVVDKSRDEIGALARDFNQLAQALEHTERSRRNFMADISHELRTPLAVMRAEVEAMQDGIRPMDHSTLQSVAAQINQLGKLVDDLHDLSLTDVGALTYRREQLDIGVLLESTLQPFHGRFAQAGLQLTWQLDFSDRHIYGDERRLQQLFGNLLENALRYTDAGGRVEVRGWQEKGRLLVTLDDSTPGVDPDKLPRLFERFYRAESSRNRNSGGSGLGLAICRNIVEAHDGRIEARASALGGLHVTLSLPEAA</sequence>
<dbReference type="CDD" id="cd06225">
    <property type="entry name" value="HAMP"/>
    <property type="match status" value="1"/>
</dbReference>
<comment type="caution">
    <text evidence="24">The sequence shown here is derived from an EMBL/GenBank/DDBJ whole genome shotgun (WGS) entry which is preliminary data.</text>
</comment>
<dbReference type="InterPro" id="IPR003661">
    <property type="entry name" value="HisK_dim/P_dom"/>
</dbReference>
<keyword evidence="25" id="KW-1185">Reference proteome</keyword>
<dbReference type="GO" id="GO:0016301">
    <property type="term" value="F:kinase activity"/>
    <property type="evidence" value="ECO:0007669"/>
    <property type="project" value="UniProtKB-KW"/>
</dbReference>
<evidence type="ECO:0000256" key="15">
    <source>
        <dbReference type="ARBA" id="ARBA00023012"/>
    </source>
</evidence>
<evidence type="ECO:0000259" key="22">
    <source>
        <dbReference type="PROSITE" id="PS50109"/>
    </source>
</evidence>
<dbReference type="InterPro" id="IPR003660">
    <property type="entry name" value="HAMP_dom"/>
</dbReference>
<evidence type="ECO:0000256" key="21">
    <source>
        <dbReference type="SAM" id="Phobius"/>
    </source>
</evidence>
<evidence type="ECO:0000256" key="11">
    <source>
        <dbReference type="ARBA" id="ARBA00022801"/>
    </source>
</evidence>
<dbReference type="SUPFAM" id="SSF47384">
    <property type="entry name" value="Homodimeric domain of signal transducing histidine kinase"/>
    <property type="match status" value="1"/>
</dbReference>
<dbReference type="PANTHER" id="PTHR44936:SF9">
    <property type="entry name" value="SENSOR PROTEIN CREC"/>
    <property type="match status" value="1"/>
</dbReference>
<dbReference type="PROSITE" id="PS50885">
    <property type="entry name" value="HAMP"/>
    <property type="match status" value="1"/>
</dbReference>
<dbReference type="InterPro" id="IPR003594">
    <property type="entry name" value="HATPase_dom"/>
</dbReference>
<comment type="cofactor">
    <cofactor evidence="3">
        <name>Mg(2+)</name>
        <dbReference type="ChEBI" id="CHEBI:18420"/>
    </cofactor>
</comment>
<dbReference type="Proteomes" id="UP000637267">
    <property type="component" value="Unassembled WGS sequence"/>
</dbReference>
<feature type="domain" description="HAMP" evidence="23">
    <location>
        <begin position="206"/>
        <end position="258"/>
    </location>
</feature>
<evidence type="ECO:0000256" key="13">
    <source>
        <dbReference type="ARBA" id="ARBA00022842"/>
    </source>
</evidence>
<evidence type="ECO:0000256" key="7">
    <source>
        <dbReference type="ARBA" id="ARBA00022553"/>
    </source>
</evidence>
<dbReference type="InterPro" id="IPR005467">
    <property type="entry name" value="His_kinase_dom"/>
</dbReference>
<dbReference type="Pfam" id="PF00672">
    <property type="entry name" value="HAMP"/>
    <property type="match status" value="1"/>
</dbReference>
<evidence type="ECO:0000256" key="4">
    <source>
        <dbReference type="ARBA" id="ARBA00004651"/>
    </source>
</evidence>
<dbReference type="SMART" id="SM00387">
    <property type="entry name" value="HATPase_c"/>
    <property type="match status" value="1"/>
</dbReference>
<gene>
    <name evidence="24" type="ORF">GCM10010970_24700</name>
</gene>
<keyword evidence="8" id="KW-0808">Transferase</keyword>
<evidence type="ECO:0000256" key="3">
    <source>
        <dbReference type="ARBA" id="ARBA00001946"/>
    </source>
</evidence>
<dbReference type="Gene3D" id="1.10.287.130">
    <property type="match status" value="1"/>
</dbReference>
<keyword evidence="15" id="KW-0902">Two-component regulatory system</keyword>
<evidence type="ECO:0000256" key="18">
    <source>
        <dbReference type="ARBA" id="ARBA00023211"/>
    </source>
</evidence>
<evidence type="ECO:0000256" key="6">
    <source>
        <dbReference type="ARBA" id="ARBA00022475"/>
    </source>
</evidence>
<dbReference type="SMART" id="SM00304">
    <property type="entry name" value="HAMP"/>
    <property type="match status" value="1"/>
</dbReference>
<proteinExistence type="predicted"/>
<keyword evidence="11" id="KW-0378">Hydrolase</keyword>
<evidence type="ECO:0000256" key="14">
    <source>
        <dbReference type="ARBA" id="ARBA00022912"/>
    </source>
</evidence>
<comment type="subcellular location">
    <subcellularLocation>
        <location evidence="4">Cell membrane</location>
        <topology evidence="4">Multi-pass membrane protein</topology>
    </subcellularLocation>
</comment>
<keyword evidence="21" id="KW-0812">Transmembrane</keyword>
<dbReference type="PANTHER" id="PTHR44936">
    <property type="entry name" value="SENSOR PROTEIN CREC"/>
    <property type="match status" value="1"/>
</dbReference>
<evidence type="ECO:0000313" key="24">
    <source>
        <dbReference type="EMBL" id="GGP22331.1"/>
    </source>
</evidence>
<evidence type="ECO:0000256" key="12">
    <source>
        <dbReference type="ARBA" id="ARBA00022840"/>
    </source>
</evidence>
<keyword evidence="18" id="KW-0464">Manganese</keyword>
<name>A0ABQ2PBG5_9NEIS</name>
<keyword evidence="9" id="KW-0547">Nucleotide-binding</keyword>
<feature type="transmembrane region" description="Helical" evidence="21">
    <location>
        <begin position="185"/>
        <end position="205"/>
    </location>
</feature>
<dbReference type="InterPro" id="IPR050980">
    <property type="entry name" value="2C_sensor_his_kinase"/>
</dbReference>
<keyword evidence="14" id="KW-0904">Protein phosphatase</keyword>
<dbReference type="InterPro" id="IPR036890">
    <property type="entry name" value="HATPase_C_sf"/>
</dbReference>
<dbReference type="Gene3D" id="3.30.565.10">
    <property type="entry name" value="Histidine kinase-like ATPase, C-terminal domain"/>
    <property type="match status" value="1"/>
</dbReference>
<protein>
    <recommendedName>
        <fullName evidence="19">Signal transduction histidine-protein kinase/phosphatase MprB</fullName>
        <ecNumber evidence="5">2.7.13.3</ecNumber>
    </recommendedName>
    <alternativeName>
        <fullName evidence="20">Mycobacterial persistence regulator B</fullName>
    </alternativeName>
</protein>
<dbReference type="CDD" id="cd00082">
    <property type="entry name" value="HisKA"/>
    <property type="match status" value="1"/>
</dbReference>
<organism evidence="24 25">
    <name type="scientific">Silvimonas iriomotensis</name>
    <dbReference type="NCBI Taxonomy" id="449662"/>
    <lineage>
        <taxon>Bacteria</taxon>
        <taxon>Pseudomonadati</taxon>
        <taxon>Pseudomonadota</taxon>
        <taxon>Betaproteobacteria</taxon>
        <taxon>Neisseriales</taxon>
        <taxon>Chitinibacteraceae</taxon>
        <taxon>Silvimonas</taxon>
    </lineage>
</organism>